<keyword evidence="8" id="KW-0902">Two-component regulatory system</keyword>
<keyword evidence="9" id="KW-0472">Membrane</keyword>
<dbReference type="Proteomes" id="UP000585836">
    <property type="component" value="Unassembled WGS sequence"/>
</dbReference>
<organism evidence="11 12">
    <name type="scientific">Streptomyces echinatus</name>
    <dbReference type="NCBI Taxonomy" id="67293"/>
    <lineage>
        <taxon>Bacteria</taxon>
        <taxon>Bacillati</taxon>
        <taxon>Actinomycetota</taxon>
        <taxon>Actinomycetes</taxon>
        <taxon>Kitasatosporales</taxon>
        <taxon>Streptomycetaceae</taxon>
        <taxon>Streptomyces</taxon>
    </lineage>
</organism>
<keyword evidence="9" id="KW-1133">Transmembrane helix</keyword>
<keyword evidence="12" id="KW-1185">Reference proteome</keyword>
<evidence type="ECO:0000256" key="9">
    <source>
        <dbReference type="SAM" id="Phobius"/>
    </source>
</evidence>
<dbReference type="Gene3D" id="1.20.5.1930">
    <property type="match status" value="1"/>
</dbReference>
<protein>
    <recommendedName>
        <fullName evidence="2">histidine kinase</fullName>
        <ecNumber evidence="2">2.7.13.3</ecNumber>
    </recommendedName>
</protein>
<dbReference type="GO" id="GO:0046983">
    <property type="term" value="F:protein dimerization activity"/>
    <property type="evidence" value="ECO:0007669"/>
    <property type="project" value="InterPro"/>
</dbReference>
<dbReference type="Gene3D" id="3.30.565.10">
    <property type="entry name" value="Histidine kinase-like ATPase, C-terminal domain"/>
    <property type="match status" value="1"/>
</dbReference>
<keyword evidence="3" id="KW-0597">Phosphoprotein</keyword>
<evidence type="ECO:0000256" key="3">
    <source>
        <dbReference type="ARBA" id="ARBA00022553"/>
    </source>
</evidence>
<keyword evidence="4" id="KW-0808">Transferase</keyword>
<feature type="domain" description="Histidine kinase/HSP90-like ATPase" evidence="10">
    <location>
        <begin position="342"/>
        <end position="432"/>
    </location>
</feature>
<dbReference type="EMBL" id="JACHJK010000004">
    <property type="protein sequence ID" value="MBB5927400.1"/>
    <property type="molecule type" value="Genomic_DNA"/>
</dbReference>
<dbReference type="Pfam" id="PF02518">
    <property type="entry name" value="HATPase_c"/>
    <property type="match status" value="1"/>
</dbReference>
<evidence type="ECO:0000256" key="4">
    <source>
        <dbReference type="ARBA" id="ARBA00022679"/>
    </source>
</evidence>
<keyword evidence="7" id="KW-0067">ATP-binding</keyword>
<dbReference type="InterPro" id="IPR050482">
    <property type="entry name" value="Sensor_HK_TwoCompSys"/>
</dbReference>
<evidence type="ECO:0000313" key="11">
    <source>
        <dbReference type="EMBL" id="MBB5927400.1"/>
    </source>
</evidence>
<comment type="catalytic activity">
    <reaction evidence="1">
        <text>ATP + protein L-histidine = ADP + protein N-phospho-L-histidine.</text>
        <dbReference type="EC" id="2.7.13.3"/>
    </reaction>
</comment>
<feature type="transmembrane region" description="Helical" evidence="9">
    <location>
        <begin position="178"/>
        <end position="198"/>
    </location>
</feature>
<comment type="caution">
    <text evidence="11">The sequence shown here is derived from an EMBL/GenBank/DDBJ whole genome shotgun (WGS) entry which is preliminary data.</text>
</comment>
<evidence type="ECO:0000256" key="5">
    <source>
        <dbReference type="ARBA" id="ARBA00022741"/>
    </source>
</evidence>
<dbReference type="InterPro" id="IPR025828">
    <property type="entry name" value="Put_sensor_dom"/>
</dbReference>
<evidence type="ECO:0000256" key="1">
    <source>
        <dbReference type="ARBA" id="ARBA00000085"/>
    </source>
</evidence>
<dbReference type="Pfam" id="PF13796">
    <property type="entry name" value="Sensor"/>
    <property type="match status" value="1"/>
</dbReference>
<dbReference type="AlphaFoldDB" id="A0A7W9PSY8"/>
<dbReference type="GO" id="GO:0000155">
    <property type="term" value="F:phosphorelay sensor kinase activity"/>
    <property type="evidence" value="ECO:0007669"/>
    <property type="project" value="InterPro"/>
</dbReference>
<reference evidence="11 12" key="1">
    <citation type="submission" date="2020-08" db="EMBL/GenBank/DDBJ databases">
        <title>Genomic Encyclopedia of Type Strains, Phase III (KMG-III): the genomes of soil and plant-associated and newly described type strains.</title>
        <authorList>
            <person name="Whitman W."/>
        </authorList>
    </citation>
    <scope>NUCLEOTIDE SEQUENCE [LARGE SCALE GENOMIC DNA]</scope>
    <source>
        <strain evidence="11 12">CECT 3313</strain>
    </source>
</reference>
<name>A0A7W9PSY8_9ACTN</name>
<evidence type="ECO:0000256" key="8">
    <source>
        <dbReference type="ARBA" id="ARBA00023012"/>
    </source>
</evidence>
<dbReference type="PANTHER" id="PTHR24421:SF10">
    <property type="entry name" value="NITRATE_NITRITE SENSOR PROTEIN NARQ"/>
    <property type="match status" value="1"/>
</dbReference>
<sequence length="440" mass="46776">MDDRTTQPGGFRPPDAIRGFSVSAGLTGLRRVATLCRLSVAASGRSLAVSGAIGLVGPGLGLVPRAMEGVRHLAARQRELARDWAGVEIPGPPGPLPPAPDRAFGLVARYRWIMSDPGTRREYIWVLTDPVAGGFLAFLPLALILSGLWGVFLAFSGVPLSAEWDGLWYGFIPVEGRATAVLAGVLGLLQLPLALWVAPRAVRRHALYTRAMLAPGESELMAGRIRHLAATRSEAVDTQMAEIRRIERDLHDGAQARLVAMGMTLDAAEHLLESDPEAVRALLIEARQSSSAALEELRNLVRGIHPPVLADRGLADAVRALALTCPVRTDVRADLPGRPAMPVESAAYFAVSEALTNAAKHASAEQAWIELRYDPGMLHITVTDDGHGGADASRGTGLRGIERRLATFDGVLAVNSPAGGPTTVRMEIPCVLSSPKTTSC</sequence>
<evidence type="ECO:0000256" key="2">
    <source>
        <dbReference type="ARBA" id="ARBA00012438"/>
    </source>
</evidence>
<evidence type="ECO:0000256" key="6">
    <source>
        <dbReference type="ARBA" id="ARBA00022777"/>
    </source>
</evidence>
<feature type="transmembrane region" description="Helical" evidence="9">
    <location>
        <begin position="131"/>
        <end position="158"/>
    </location>
</feature>
<evidence type="ECO:0000259" key="10">
    <source>
        <dbReference type="SMART" id="SM00387"/>
    </source>
</evidence>
<keyword evidence="5" id="KW-0547">Nucleotide-binding</keyword>
<dbReference type="GO" id="GO:0016020">
    <property type="term" value="C:membrane"/>
    <property type="evidence" value="ECO:0007669"/>
    <property type="project" value="InterPro"/>
</dbReference>
<dbReference type="Pfam" id="PF07730">
    <property type="entry name" value="HisKA_3"/>
    <property type="match status" value="1"/>
</dbReference>
<evidence type="ECO:0000256" key="7">
    <source>
        <dbReference type="ARBA" id="ARBA00022840"/>
    </source>
</evidence>
<dbReference type="InterPro" id="IPR011712">
    <property type="entry name" value="Sig_transdc_His_kin_sub3_dim/P"/>
</dbReference>
<dbReference type="CDD" id="cd16917">
    <property type="entry name" value="HATPase_UhpB-NarQ-NarX-like"/>
    <property type="match status" value="1"/>
</dbReference>
<keyword evidence="9" id="KW-0812">Transmembrane</keyword>
<dbReference type="GO" id="GO:0005524">
    <property type="term" value="F:ATP binding"/>
    <property type="evidence" value="ECO:0007669"/>
    <property type="project" value="UniProtKB-KW"/>
</dbReference>
<dbReference type="SUPFAM" id="SSF55874">
    <property type="entry name" value="ATPase domain of HSP90 chaperone/DNA topoisomerase II/histidine kinase"/>
    <property type="match status" value="1"/>
</dbReference>
<gene>
    <name evidence="11" type="ORF">FHS34_002858</name>
</gene>
<evidence type="ECO:0000313" key="12">
    <source>
        <dbReference type="Proteomes" id="UP000585836"/>
    </source>
</evidence>
<keyword evidence="6 11" id="KW-0418">Kinase</keyword>
<accession>A0A7W9PSY8</accession>
<dbReference type="InterPro" id="IPR036890">
    <property type="entry name" value="HATPase_C_sf"/>
</dbReference>
<dbReference type="PANTHER" id="PTHR24421">
    <property type="entry name" value="NITRATE/NITRITE SENSOR PROTEIN NARX-RELATED"/>
    <property type="match status" value="1"/>
</dbReference>
<dbReference type="SMART" id="SM00387">
    <property type="entry name" value="HATPase_c"/>
    <property type="match status" value="1"/>
</dbReference>
<dbReference type="EC" id="2.7.13.3" evidence="2"/>
<proteinExistence type="predicted"/>
<dbReference type="InterPro" id="IPR003594">
    <property type="entry name" value="HATPase_dom"/>
</dbReference>
<dbReference type="RefSeq" id="WP_184964913.1">
    <property type="nucleotide sequence ID" value="NZ_BAAAWF010000095.1"/>
</dbReference>